<dbReference type="EMBL" id="LT554540">
    <property type="protein sequence ID" value="SAM06215.1"/>
    <property type="molecule type" value="Genomic_DNA"/>
</dbReference>
<proteinExistence type="predicted"/>
<dbReference type="Proteomes" id="UP000078561">
    <property type="component" value="Unassembled WGS sequence"/>
</dbReference>
<dbReference type="STRING" id="4829.A0A168R764"/>
<sequence length="188" mass="20804">MVNRIPMRSQASYRGENSARRQAVGLRAGGLFTDMESFLGPEFWGLDEMHLLGHGQSKLIYGMLDQKYNHVGCAMKLAPFNFGPNVTLAKIGVAMEKSRPFVPSVFSGNRSDVSKHHGNYRAVDWYDFLLFVAPTLVTPYLHDQASAYAVNCLVQGISIAASWTVRPNDLPTMTALCGFMINWVGLSV</sequence>
<organism evidence="1">
    <name type="scientific">Absidia glauca</name>
    <name type="common">Pin mould</name>
    <dbReference type="NCBI Taxonomy" id="4829"/>
    <lineage>
        <taxon>Eukaryota</taxon>
        <taxon>Fungi</taxon>
        <taxon>Fungi incertae sedis</taxon>
        <taxon>Mucoromycota</taxon>
        <taxon>Mucoromycotina</taxon>
        <taxon>Mucoromycetes</taxon>
        <taxon>Mucorales</taxon>
        <taxon>Cunninghamellaceae</taxon>
        <taxon>Absidia</taxon>
    </lineage>
</organism>
<accession>A0A168R764</accession>
<protein>
    <submittedName>
        <fullName evidence="1">Uncharacterized protein</fullName>
    </submittedName>
</protein>
<dbReference type="AlphaFoldDB" id="A0A168R764"/>
<evidence type="ECO:0000313" key="1">
    <source>
        <dbReference type="EMBL" id="SAM06215.1"/>
    </source>
</evidence>
<dbReference type="OrthoDB" id="2289822at2759"/>
<name>A0A168R764_ABSGL</name>
<evidence type="ECO:0000313" key="2">
    <source>
        <dbReference type="Proteomes" id="UP000078561"/>
    </source>
</evidence>
<keyword evidence="2" id="KW-1185">Reference proteome</keyword>
<dbReference type="InParanoid" id="A0A168R764"/>
<gene>
    <name evidence="1" type="primary">ABSGL_12097.1 scaffold 12613</name>
</gene>
<reference evidence="1" key="1">
    <citation type="submission" date="2016-04" db="EMBL/GenBank/DDBJ databases">
        <authorList>
            <person name="Evans L.H."/>
            <person name="Alamgir A."/>
            <person name="Owens N."/>
            <person name="Weber N.D."/>
            <person name="Virtaneva K."/>
            <person name="Barbian K."/>
            <person name="Babar A."/>
            <person name="Rosenke K."/>
        </authorList>
    </citation>
    <scope>NUCLEOTIDE SEQUENCE [LARGE SCALE GENOMIC DNA]</scope>
    <source>
        <strain evidence="1">CBS 101.48</strain>
    </source>
</reference>